<evidence type="ECO:0000313" key="2">
    <source>
        <dbReference type="EMBL" id="KAH6892286.1"/>
    </source>
</evidence>
<feature type="chain" id="PRO_5040407559" description="Dnase1 protein" evidence="1">
    <location>
        <begin position="20"/>
        <end position="159"/>
    </location>
</feature>
<evidence type="ECO:0000256" key="1">
    <source>
        <dbReference type="SAM" id="SignalP"/>
    </source>
</evidence>
<dbReference type="EMBL" id="JAGPYM010000007">
    <property type="protein sequence ID" value="KAH6892286.1"/>
    <property type="molecule type" value="Genomic_DNA"/>
</dbReference>
<evidence type="ECO:0008006" key="4">
    <source>
        <dbReference type="Google" id="ProtNLM"/>
    </source>
</evidence>
<keyword evidence="1" id="KW-0732">Signal</keyword>
<organism evidence="2 3">
    <name type="scientific">Thelonectria olida</name>
    <dbReference type="NCBI Taxonomy" id="1576542"/>
    <lineage>
        <taxon>Eukaryota</taxon>
        <taxon>Fungi</taxon>
        <taxon>Dikarya</taxon>
        <taxon>Ascomycota</taxon>
        <taxon>Pezizomycotina</taxon>
        <taxon>Sordariomycetes</taxon>
        <taxon>Hypocreomycetidae</taxon>
        <taxon>Hypocreales</taxon>
        <taxon>Nectriaceae</taxon>
        <taxon>Thelonectria</taxon>
    </lineage>
</organism>
<keyword evidence="3" id="KW-1185">Reference proteome</keyword>
<dbReference type="Proteomes" id="UP000777438">
    <property type="component" value="Unassembled WGS sequence"/>
</dbReference>
<evidence type="ECO:0000313" key="3">
    <source>
        <dbReference type="Proteomes" id="UP000777438"/>
    </source>
</evidence>
<comment type="caution">
    <text evidence="2">The sequence shown here is derived from an EMBL/GenBank/DDBJ whole genome shotgun (WGS) entry which is preliminary data.</text>
</comment>
<dbReference type="AlphaFoldDB" id="A0A9P8W780"/>
<accession>A0A9P8W780</accession>
<gene>
    <name evidence="2" type="ORF">B0T10DRAFT_292315</name>
</gene>
<name>A0A9P8W780_9HYPO</name>
<reference evidence="2 3" key="1">
    <citation type="journal article" date="2021" name="Nat. Commun.">
        <title>Genetic determinants of endophytism in the Arabidopsis root mycobiome.</title>
        <authorList>
            <person name="Mesny F."/>
            <person name="Miyauchi S."/>
            <person name="Thiergart T."/>
            <person name="Pickel B."/>
            <person name="Atanasova L."/>
            <person name="Karlsson M."/>
            <person name="Huettel B."/>
            <person name="Barry K.W."/>
            <person name="Haridas S."/>
            <person name="Chen C."/>
            <person name="Bauer D."/>
            <person name="Andreopoulos W."/>
            <person name="Pangilinan J."/>
            <person name="LaButti K."/>
            <person name="Riley R."/>
            <person name="Lipzen A."/>
            <person name="Clum A."/>
            <person name="Drula E."/>
            <person name="Henrissat B."/>
            <person name="Kohler A."/>
            <person name="Grigoriev I.V."/>
            <person name="Martin F.M."/>
            <person name="Hacquard S."/>
        </authorList>
    </citation>
    <scope>NUCLEOTIDE SEQUENCE [LARGE SCALE GENOMIC DNA]</scope>
    <source>
        <strain evidence="2 3">MPI-CAGE-CH-0241</strain>
    </source>
</reference>
<sequence length="159" mass="17148">MQFAKTLLALAAAVSSVAAGTVTFKTLDDKVRTVVFTPSEGHPQIESVTVSSKEDTTVTFPESYIGNFIALQQGESYQNGMLGEVTFGGWEGKTYFDVSAIVNATDKHNVKQMWPASAKTPISGCEVFPCNNAYYVFNDVQTKVTEEVDLITTLGSASD</sequence>
<feature type="signal peptide" evidence="1">
    <location>
        <begin position="1"/>
        <end position="19"/>
    </location>
</feature>
<proteinExistence type="predicted"/>
<dbReference type="OrthoDB" id="3513524at2759"/>
<protein>
    <recommendedName>
        <fullName evidence="4">Dnase1 protein</fullName>
    </recommendedName>
</protein>